<sequence length="107" mass="12811">MDIKYDKYELLEIFEDEPEDYYISGAGVYKYSKTDSLGFRLLMYMSVYENTVELNLLLKEKSIFDTNIVSVERVYTREDTLYIQCSEENKIIQIKFKPHFTVTINEF</sequence>
<name>A0A2B9PF93_BACCE</name>
<dbReference type="AlphaFoldDB" id="A0A2B9PF93"/>
<evidence type="ECO:0000313" key="2">
    <source>
        <dbReference type="Proteomes" id="UP000223777"/>
    </source>
</evidence>
<proteinExistence type="predicted"/>
<gene>
    <name evidence="1" type="ORF">CN984_29435</name>
</gene>
<comment type="caution">
    <text evidence="1">The sequence shown here is derived from an EMBL/GenBank/DDBJ whole genome shotgun (WGS) entry which is preliminary data.</text>
</comment>
<reference evidence="1 2" key="1">
    <citation type="submission" date="2017-09" db="EMBL/GenBank/DDBJ databases">
        <title>Large-scale bioinformatics analysis of Bacillus genomes uncovers conserved roles of natural products in bacterial physiology.</title>
        <authorList>
            <consortium name="Agbiome Team Llc"/>
            <person name="Bleich R.M."/>
            <person name="Grubbs K.J."/>
            <person name="Santa Maria K.C."/>
            <person name="Allen S.E."/>
            <person name="Farag S."/>
            <person name="Shank E.A."/>
            <person name="Bowers A."/>
        </authorList>
    </citation>
    <scope>NUCLEOTIDE SEQUENCE [LARGE SCALE GENOMIC DNA]</scope>
    <source>
        <strain evidence="1 2">AFS050027</strain>
    </source>
</reference>
<dbReference type="RefSeq" id="WP_098767948.1">
    <property type="nucleotide sequence ID" value="NZ_NUIL01000077.1"/>
</dbReference>
<dbReference type="Proteomes" id="UP000223777">
    <property type="component" value="Unassembled WGS sequence"/>
</dbReference>
<dbReference type="EMBL" id="NUIL01000077">
    <property type="protein sequence ID" value="PGO20701.1"/>
    <property type="molecule type" value="Genomic_DNA"/>
</dbReference>
<organism evidence="1 2">
    <name type="scientific">Bacillus cereus</name>
    <dbReference type="NCBI Taxonomy" id="1396"/>
    <lineage>
        <taxon>Bacteria</taxon>
        <taxon>Bacillati</taxon>
        <taxon>Bacillota</taxon>
        <taxon>Bacilli</taxon>
        <taxon>Bacillales</taxon>
        <taxon>Bacillaceae</taxon>
        <taxon>Bacillus</taxon>
        <taxon>Bacillus cereus group</taxon>
    </lineage>
</organism>
<evidence type="ECO:0000313" key="1">
    <source>
        <dbReference type="EMBL" id="PGO20701.1"/>
    </source>
</evidence>
<protein>
    <submittedName>
        <fullName evidence="1">Uncharacterized protein</fullName>
    </submittedName>
</protein>
<accession>A0A2B9PF93</accession>